<keyword evidence="3" id="KW-1185">Reference proteome</keyword>
<evidence type="ECO:0000313" key="3">
    <source>
        <dbReference type="Proteomes" id="UP000502823"/>
    </source>
</evidence>
<organism evidence="2 3">
    <name type="scientific">Coptotermes formosanus</name>
    <name type="common">Formosan subterranean termite</name>
    <dbReference type="NCBI Taxonomy" id="36987"/>
    <lineage>
        <taxon>Eukaryota</taxon>
        <taxon>Metazoa</taxon>
        <taxon>Ecdysozoa</taxon>
        <taxon>Arthropoda</taxon>
        <taxon>Hexapoda</taxon>
        <taxon>Insecta</taxon>
        <taxon>Pterygota</taxon>
        <taxon>Neoptera</taxon>
        <taxon>Polyneoptera</taxon>
        <taxon>Dictyoptera</taxon>
        <taxon>Blattodea</taxon>
        <taxon>Blattoidea</taxon>
        <taxon>Termitoidae</taxon>
        <taxon>Rhinotermitidae</taxon>
        <taxon>Coptotermes</taxon>
    </lineage>
</organism>
<dbReference type="EMBL" id="BLKM01000454">
    <property type="protein sequence ID" value="GFG33803.1"/>
    <property type="molecule type" value="Genomic_DNA"/>
</dbReference>
<reference evidence="3" key="1">
    <citation type="submission" date="2020-01" db="EMBL/GenBank/DDBJ databases">
        <title>Draft genome sequence of the Termite Coptotermes fromosanus.</title>
        <authorList>
            <person name="Itakura S."/>
            <person name="Yosikawa Y."/>
            <person name="Umezawa K."/>
        </authorList>
    </citation>
    <scope>NUCLEOTIDE SEQUENCE [LARGE SCALE GENOMIC DNA]</scope>
</reference>
<sequence>MKYWLNYTEIHQLAFDHAKKLDCCPQKLQEVGTAGLKSVKCFTKCQPHLSLRKPENTSLARVTSFKQMTVTDFYSNYRELLVKFEFTGEQIYNLNETGVTTVVQASHTADQTGVKQVGHVVSAQKGQLITVCAIINATGNTVPPVLVFPHARMHDAQMINAPEGSSGLVNCPTSGWMTGPLFLKVLEHIKKNTHCNKEEAILERQLQYTAFLVIIRDAFDLSVTQANITAGFKKTGVWPFDATVFTDVDFESSAVTDRPATNSEPSSLMVESTVTSPTAALAHAAETRVSTTAGSSCGLDIMNSPASSSTEVPPNIPPLA</sequence>
<evidence type="ECO:0008006" key="4">
    <source>
        <dbReference type="Google" id="ProtNLM"/>
    </source>
</evidence>
<comment type="caution">
    <text evidence="2">The sequence shown here is derived from an EMBL/GenBank/DDBJ whole genome shotgun (WGS) entry which is preliminary data.</text>
</comment>
<dbReference type="AlphaFoldDB" id="A0A6L2PMI1"/>
<evidence type="ECO:0000256" key="1">
    <source>
        <dbReference type="SAM" id="MobiDB-lite"/>
    </source>
</evidence>
<evidence type="ECO:0000313" key="2">
    <source>
        <dbReference type="EMBL" id="GFG33803.1"/>
    </source>
</evidence>
<feature type="region of interest" description="Disordered" evidence="1">
    <location>
        <begin position="300"/>
        <end position="320"/>
    </location>
</feature>
<accession>A0A6L2PMI1</accession>
<gene>
    <name evidence="2" type="ORF">Cfor_05145</name>
</gene>
<dbReference type="OrthoDB" id="4327074at2759"/>
<proteinExistence type="predicted"/>
<dbReference type="Proteomes" id="UP000502823">
    <property type="component" value="Unassembled WGS sequence"/>
</dbReference>
<dbReference type="InParanoid" id="A0A6L2PMI1"/>
<feature type="non-terminal residue" evidence="2">
    <location>
        <position position="320"/>
    </location>
</feature>
<protein>
    <recommendedName>
        <fullName evidence="4">DDE-1 domain-containing protein</fullName>
    </recommendedName>
</protein>
<name>A0A6L2PMI1_COPFO</name>